<evidence type="ECO:0000313" key="3">
    <source>
        <dbReference type="Proteomes" id="UP000193689"/>
    </source>
</evidence>
<dbReference type="InParanoid" id="A0A1Y2EHZ6"/>
<dbReference type="OrthoDB" id="5840532at2759"/>
<dbReference type="SUPFAM" id="SSF51182">
    <property type="entry name" value="RmlC-like cupins"/>
    <property type="match status" value="1"/>
</dbReference>
<dbReference type="Proteomes" id="UP000193689">
    <property type="component" value="Unassembled WGS sequence"/>
</dbReference>
<proteinExistence type="predicted"/>
<dbReference type="Pfam" id="PF07883">
    <property type="entry name" value="Cupin_2"/>
    <property type="match status" value="1"/>
</dbReference>
<dbReference type="PANTHER" id="PTHR36156">
    <property type="entry name" value="SLR2101 PROTEIN"/>
    <property type="match status" value="1"/>
</dbReference>
<evidence type="ECO:0000259" key="1">
    <source>
        <dbReference type="Pfam" id="PF07883"/>
    </source>
</evidence>
<dbReference type="RefSeq" id="XP_040720659.1">
    <property type="nucleotide sequence ID" value="XM_040857135.1"/>
</dbReference>
<feature type="domain" description="Cupin type-2" evidence="1">
    <location>
        <begin position="91"/>
        <end position="156"/>
    </location>
</feature>
<gene>
    <name evidence="2" type="ORF">BCR38DRAFT_358122</name>
</gene>
<dbReference type="InterPro" id="IPR047142">
    <property type="entry name" value="OryJ/VirC-like"/>
</dbReference>
<dbReference type="AlphaFoldDB" id="A0A1Y2EHZ6"/>
<dbReference type="CDD" id="cd02231">
    <property type="entry name" value="cupin_BLL6423-like"/>
    <property type="match status" value="1"/>
</dbReference>
<name>A0A1Y2EHZ6_9PEZI</name>
<dbReference type="InterPro" id="IPR013096">
    <property type="entry name" value="Cupin_2"/>
</dbReference>
<dbReference type="Gene3D" id="2.60.120.10">
    <property type="entry name" value="Jelly Rolls"/>
    <property type="match status" value="1"/>
</dbReference>
<dbReference type="EMBL" id="MCFJ01000001">
    <property type="protein sequence ID" value="ORY71067.1"/>
    <property type="molecule type" value="Genomic_DNA"/>
</dbReference>
<comment type="caution">
    <text evidence="2">The sequence shown here is derived from an EMBL/GenBank/DDBJ whole genome shotgun (WGS) entry which is preliminary data.</text>
</comment>
<protein>
    <recommendedName>
        <fullName evidence="1">Cupin type-2 domain-containing protein</fullName>
    </recommendedName>
</protein>
<accession>A0A1Y2EHZ6</accession>
<dbReference type="STRING" id="1141098.A0A1Y2EHZ6"/>
<dbReference type="GeneID" id="63773347"/>
<dbReference type="InterPro" id="IPR014710">
    <property type="entry name" value="RmlC-like_jellyroll"/>
</dbReference>
<dbReference type="InterPro" id="IPR011051">
    <property type="entry name" value="RmlC_Cupin_sf"/>
</dbReference>
<organism evidence="2 3">
    <name type="scientific">Pseudomassariella vexata</name>
    <dbReference type="NCBI Taxonomy" id="1141098"/>
    <lineage>
        <taxon>Eukaryota</taxon>
        <taxon>Fungi</taxon>
        <taxon>Dikarya</taxon>
        <taxon>Ascomycota</taxon>
        <taxon>Pezizomycotina</taxon>
        <taxon>Sordariomycetes</taxon>
        <taxon>Xylariomycetidae</taxon>
        <taxon>Amphisphaeriales</taxon>
        <taxon>Pseudomassariaceae</taxon>
        <taxon>Pseudomassariella</taxon>
    </lineage>
</organism>
<evidence type="ECO:0000313" key="2">
    <source>
        <dbReference type="EMBL" id="ORY71067.1"/>
    </source>
</evidence>
<reference evidence="2 3" key="1">
    <citation type="submission" date="2016-07" db="EMBL/GenBank/DDBJ databases">
        <title>Pervasive Adenine N6-methylation of Active Genes in Fungi.</title>
        <authorList>
            <consortium name="DOE Joint Genome Institute"/>
            <person name="Mondo S.J."/>
            <person name="Dannebaum R.O."/>
            <person name="Kuo R.C."/>
            <person name="Labutti K."/>
            <person name="Haridas S."/>
            <person name="Kuo A."/>
            <person name="Salamov A."/>
            <person name="Ahrendt S.R."/>
            <person name="Lipzen A."/>
            <person name="Sullivan W."/>
            <person name="Andreopoulos W.B."/>
            <person name="Clum A."/>
            <person name="Lindquist E."/>
            <person name="Daum C."/>
            <person name="Ramamoorthy G.K."/>
            <person name="Gryganskyi A."/>
            <person name="Culley D."/>
            <person name="Magnuson J.K."/>
            <person name="James T.Y."/>
            <person name="O'Malley M.A."/>
            <person name="Stajich J.E."/>
            <person name="Spatafora J.W."/>
            <person name="Visel A."/>
            <person name="Grigoriev I.V."/>
        </authorList>
    </citation>
    <scope>NUCLEOTIDE SEQUENCE [LARGE SCALE GENOMIC DNA]</scope>
    <source>
        <strain evidence="2 3">CBS 129021</strain>
    </source>
</reference>
<dbReference type="PANTHER" id="PTHR36156:SF2">
    <property type="entry name" value="CUPIN TYPE-2 DOMAIN-CONTAINING PROTEIN"/>
    <property type="match status" value="1"/>
</dbReference>
<sequence length="190" mass="21044">MSTSGPCTEFPAPGLRNPNRYITGHNEKGESVFLHSDHGDHHSVMLGGAAVQNILYSSGRNPIQLNGNADLEYIKKNPSLHIPHGVVVRMIDFAPGTESEFHRSICIVFGTVCEGELEYSLDGGESRRMRPGDVSVNRATMHKWRNVSSDKPARILYFLLDVEPVVVNGKTLEFEVGALMDEYAQYDGKK</sequence>
<keyword evidence="3" id="KW-1185">Reference proteome</keyword>